<dbReference type="Pfam" id="PF08386">
    <property type="entry name" value="Abhydrolase_4"/>
    <property type="match status" value="1"/>
</dbReference>
<sequence length="556" mass="63244">MDEKRPPGDYYAREPQRRTQWSKYWAIIPLVLICFILWSEAKLSRPLPRSARNYIQYDGEHIRWAPCGSLEDISLECSSIDVPMDQFSTDNPENKTFNIPLIRMRGREATQNLLLNPGGPGAGGFDLMYRRGKQLKALVGEGVHLLSFDPRGVNSSTPLASCYPDDRTRRELAPVRTQDVFNDSPEVYAWTQNFIRACSDTMGEYAKYINTPQIAADMNSILDALGQEDMAYWGFSYGSLLGQTYAGLFPERSRRIIIDGVINQFQWYEGIYEAEAFVDADTVLDGFFETCIKEGVGRCSLAALAKSKEELREIVLSNIEKLKKQPISVYIDNSAYGLLDYEKIWYNGVYPALLKPQTWATLADNLHRFIEGNATDAFLAYGGESTWEMRHESNEFITLNDGLTGPEYWPQDRKSLLDKIVPFYNRSLFGASQSKIYYMKQQWTLPRTHPYLPRKGIKTAHPLLILSTTYDPVCPLRAARSANEAFEDSKIVEVQAYGHCSVAVTSACLDRHLREFLYEGKLPQSYTKCNIDSPYFVKMEESGHVSAHGNFDNPYG</sequence>
<dbReference type="InterPro" id="IPR051601">
    <property type="entry name" value="Serine_prot/Carboxylest_S33"/>
</dbReference>
<comment type="similarity">
    <text evidence="1">Belongs to the peptidase S33 family.</text>
</comment>
<keyword evidence="3" id="KW-0472">Membrane</keyword>
<proteinExistence type="inferred from homology"/>
<gene>
    <name evidence="6" type="ORF">BGW36DRAFT_368513</name>
</gene>
<protein>
    <submittedName>
        <fullName evidence="6">Alpha/Beta hydrolase protein</fullName>
    </submittedName>
</protein>
<evidence type="ECO:0000259" key="4">
    <source>
        <dbReference type="Pfam" id="PF00561"/>
    </source>
</evidence>
<evidence type="ECO:0000256" key="2">
    <source>
        <dbReference type="ARBA" id="ARBA00022801"/>
    </source>
</evidence>
<keyword evidence="7" id="KW-1185">Reference proteome</keyword>
<name>A0AAD4L8S6_9EURO</name>
<dbReference type="InterPro" id="IPR000073">
    <property type="entry name" value="AB_hydrolase_1"/>
</dbReference>
<dbReference type="PANTHER" id="PTHR43248:SF25">
    <property type="entry name" value="AB HYDROLASE-1 DOMAIN-CONTAINING PROTEIN-RELATED"/>
    <property type="match status" value="1"/>
</dbReference>
<dbReference type="PANTHER" id="PTHR43248">
    <property type="entry name" value="2-SUCCINYL-6-HYDROXY-2,4-CYCLOHEXADIENE-1-CARBOXYLATE SYNTHASE"/>
    <property type="match status" value="1"/>
</dbReference>
<dbReference type="EMBL" id="JAJTJA010000001">
    <property type="protein sequence ID" value="KAH8705979.1"/>
    <property type="molecule type" value="Genomic_DNA"/>
</dbReference>
<evidence type="ECO:0000313" key="7">
    <source>
        <dbReference type="Proteomes" id="UP001201262"/>
    </source>
</evidence>
<feature type="transmembrane region" description="Helical" evidence="3">
    <location>
        <begin position="21"/>
        <end position="39"/>
    </location>
</feature>
<accession>A0AAD4L8S6</accession>
<dbReference type="Pfam" id="PF00561">
    <property type="entry name" value="Abhydrolase_1"/>
    <property type="match status" value="1"/>
</dbReference>
<dbReference type="SUPFAM" id="SSF53474">
    <property type="entry name" value="alpha/beta-Hydrolases"/>
    <property type="match status" value="1"/>
</dbReference>
<keyword evidence="2 6" id="KW-0378">Hydrolase</keyword>
<reference evidence="6" key="1">
    <citation type="submission" date="2021-12" db="EMBL/GenBank/DDBJ databases">
        <title>Convergent genome expansion in fungi linked to evolution of root-endophyte symbiosis.</title>
        <authorList>
            <consortium name="DOE Joint Genome Institute"/>
            <person name="Ke Y.-H."/>
            <person name="Bonito G."/>
            <person name="Liao H.-L."/>
            <person name="Looney B."/>
            <person name="Rojas-Flechas A."/>
            <person name="Nash J."/>
            <person name="Hameed K."/>
            <person name="Schadt C."/>
            <person name="Martin F."/>
            <person name="Crous P.W."/>
            <person name="Miettinen O."/>
            <person name="Magnuson J.K."/>
            <person name="Labbe J."/>
            <person name="Jacobson D."/>
            <person name="Doktycz M.J."/>
            <person name="Veneault-Fourrey C."/>
            <person name="Kuo A."/>
            <person name="Mondo S."/>
            <person name="Calhoun S."/>
            <person name="Riley R."/>
            <person name="Ohm R."/>
            <person name="LaButti K."/>
            <person name="Andreopoulos B."/>
            <person name="Pangilinan J."/>
            <person name="Nolan M."/>
            <person name="Tritt A."/>
            <person name="Clum A."/>
            <person name="Lipzen A."/>
            <person name="Daum C."/>
            <person name="Barry K."/>
            <person name="Grigoriev I.V."/>
            <person name="Vilgalys R."/>
        </authorList>
    </citation>
    <scope>NUCLEOTIDE SEQUENCE</scope>
    <source>
        <strain evidence="6">PMI_201</strain>
    </source>
</reference>
<organism evidence="6 7">
    <name type="scientific">Talaromyces proteolyticus</name>
    <dbReference type="NCBI Taxonomy" id="1131652"/>
    <lineage>
        <taxon>Eukaryota</taxon>
        <taxon>Fungi</taxon>
        <taxon>Dikarya</taxon>
        <taxon>Ascomycota</taxon>
        <taxon>Pezizomycotina</taxon>
        <taxon>Eurotiomycetes</taxon>
        <taxon>Eurotiomycetidae</taxon>
        <taxon>Eurotiales</taxon>
        <taxon>Trichocomaceae</taxon>
        <taxon>Talaromyces</taxon>
        <taxon>Talaromyces sect. Bacilispori</taxon>
    </lineage>
</organism>
<dbReference type="InterPro" id="IPR013595">
    <property type="entry name" value="Pept_S33_TAP-like_C"/>
</dbReference>
<keyword evidence="3" id="KW-1133">Transmembrane helix</keyword>
<dbReference type="GeneID" id="70245290"/>
<evidence type="ECO:0000259" key="5">
    <source>
        <dbReference type="Pfam" id="PF08386"/>
    </source>
</evidence>
<dbReference type="AlphaFoldDB" id="A0AAD4L8S6"/>
<keyword evidence="3" id="KW-0812">Transmembrane</keyword>
<comment type="caution">
    <text evidence="6">The sequence shown here is derived from an EMBL/GenBank/DDBJ whole genome shotgun (WGS) entry which is preliminary data.</text>
</comment>
<dbReference type="RefSeq" id="XP_046078600.1">
    <property type="nucleotide sequence ID" value="XM_046215003.1"/>
</dbReference>
<evidence type="ECO:0000256" key="1">
    <source>
        <dbReference type="ARBA" id="ARBA00010088"/>
    </source>
</evidence>
<feature type="domain" description="Peptidase S33 tripeptidyl aminopeptidase-like C-terminal" evidence="5">
    <location>
        <begin position="429"/>
        <end position="529"/>
    </location>
</feature>
<dbReference type="GO" id="GO:0016787">
    <property type="term" value="F:hydrolase activity"/>
    <property type="evidence" value="ECO:0007669"/>
    <property type="project" value="UniProtKB-KW"/>
</dbReference>
<dbReference type="Gene3D" id="3.40.50.1820">
    <property type="entry name" value="alpha/beta hydrolase"/>
    <property type="match status" value="1"/>
</dbReference>
<dbReference type="InterPro" id="IPR029058">
    <property type="entry name" value="AB_hydrolase_fold"/>
</dbReference>
<evidence type="ECO:0000313" key="6">
    <source>
        <dbReference type="EMBL" id="KAH8705979.1"/>
    </source>
</evidence>
<dbReference type="Proteomes" id="UP001201262">
    <property type="component" value="Unassembled WGS sequence"/>
</dbReference>
<evidence type="ECO:0000256" key="3">
    <source>
        <dbReference type="SAM" id="Phobius"/>
    </source>
</evidence>
<feature type="domain" description="AB hydrolase-1" evidence="4">
    <location>
        <begin position="113"/>
        <end position="261"/>
    </location>
</feature>